<keyword evidence="4" id="KW-0997">Cell inner membrane</keyword>
<evidence type="ECO:0000256" key="8">
    <source>
        <dbReference type="RuleBase" id="RU363032"/>
    </source>
</evidence>
<feature type="transmembrane region" description="Helical" evidence="8">
    <location>
        <begin position="284"/>
        <end position="302"/>
    </location>
</feature>
<feature type="transmembrane region" description="Helical" evidence="8">
    <location>
        <begin position="21"/>
        <end position="41"/>
    </location>
</feature>
<dbReference type="Gene3D" id="1.10.3720.10">
    <property type="entry name" value="MetI-like"/>
    <property type="match status" value="2"/>
</dbReference>
<dbReference type="PROSITE" id="PS50928">
    <property type="entry name" value="ABC_TM1"/>
    <property type="match status" value="2"/>
</dbReference>
<keyword evidence="11" id="KW-1185">Reference proteome</keyword>
<dbReference type="InterPro" id="IPR035906">
    <property type="entry name" value="MetI-like_sf"/>
</dbReference>
<evidence type="ECO:0000256" key="7">
    <source>
        <dbReference type="ARBA" id="ARBA00023136"/>
    </source>
</evidence>
<keyword evidence="7 8" id="KW-0472">Membrane</keyword>
<protein>
    <submittedName>
        <fullName evidence="10">ABC transporter permease</fullName>
    </submittedName>
</protein>
<comment type="subcellular location">
    <subcellularLocation>
        <location evidence="1">Cell inner membrane</location>
        <topology evidence="1">Multi-pass membrane protein</topology>
    </subcellularLocation>
    <subcellularLocation>
        <location evidence="8">Cell membrane</location>
        <topology evidence="8">Multi-pass membrane protein</topology>
    </subcellularLocation>
</comment>
<feature type="transmembrane region" description="Helical" evidence="8">
    <location>
        <begin position="408"/>
        <end position="430"/>
    </location>
</feature>
<evidence type="ECO:0000256" key="6">
    <source>
        <dbReference type="ARBA" id="ARBA00022989"/>
    </source>
</evidence>
<accession>A0ABV9YT67</accession>
<name>A0ABV9YT67_9PSEU</name>
<evidence type="ECO:0000256" key="1">
    <source>
        <dbReference type="ARBA" id="ARBA00004429"/>
    </source>
</evidence>
<evidence type="ECO:0000256" key="5">
    <source>
        <dbReference type="ARBA" id="ARBA00022692"/>
    </source>
</evidence>
<gene>
    <name evidence="10" type="ORF">ACFPBZ_20615</name>
</gene>
<dbReference type="InterPro" id="IPR000515">
    <property type="entry name" value="MetI-like"/>
</dbReference>
<dbReference type="Pfam" id="PF00528">
    <property type="entry name" value="BPD_transp_1"/>
    <property type="match status" value="2"/>
</dbReference>
<feature type="transmembrane region" description="Helical" evidence="8">
    <location>
        <begin position="238"/>
        <end position="263"/>
    </location>
</feature>
<dbReference type="RefSeq" id="WP_378037983.1">
    <property type="nucleotide sequence ID" value="NZ_JBHSIV010000025.1"/>
</dbReference>
<feature type="transmembrane region" description="Helical" evidence="8">
    <location>
        <begin position="107"/>
        <end position="129"/>
    </location>
</feature>
<evidence type="ECO:0000313" key="11">
    <source>
        <dbReference type="Proteomes" id="UP001595947"/>
    </source>
</evidence>
<keyword evidence="3" id="KW-1003">Cell membrane</keyword>
<keyword evidence="6 8" id="KW-1133">Transmembrane helix</keyword>
<keyword evidence="2 8" id="KW-0813">Transport</keyword>
<evidence type="ECO:0000256" key="3">
    <source>
        <dbReference type="ARBA" id="ARBA00022475"/>
    </source>
</evidence>
<keyword evidence="5 8" id="KW-0812">Transmembrane</keyword>
<feature type="transmembrane region" description="Helical" evidence="8">
    <location>
        <begin position="196"/>
        <end position="218"/>
    </location>
</feature>
<dbReference type="PANTHER" id="PTHR43357">
    <property type="entry name" value="INNER MEMBRANE ABC TRANSPORTER PERMEASE PROTEIN YDCV"/>
    <property type="match status" value="1"/>
</dbReference>
<feature type="transmembrane region" description="Helical" evidence="8">
    <location>
        <begin position="149"/>
        <end position="166"/>
    </location>
</feature>
<evidence type="ECO:0000313" key="10">
    <source>
        <dbReference type="EMBL" id="MFC5064638.1"/>
    </source>
</evidence>
<feature type="transmembrane region" description="Helical" evidence="8">
    <location>
        <begin position="353"/>
        <end position="378"/>
    </location>
</feature>
<organism evidence="10 11">
    <name type="scientific">Actinomycetospora atypica</name>
    <dbReference type="NCBI Taxonomy" id="1290095"/>
    <lineage>
        <taxon>Bacteria</taxon>
        <taxon>Bacillati</taxon>
        <taxon>Actinomycetota</taxon>
        <taxon>Actinomycetes</taxon>
        <taxon>Pseudonocardiales</taxon>
        <taxon>Pseudonocardiaceae</taxon>
        <taxon>Actinomycetospora</taxon>
    </lineage>
</organism>
<evidence type="ECO:0000259" key="9">
    <source>
        <dbReference type="PROSITE" id="PS50928"/>
    </source>
</evidence>
<dbReference type="PANTHER" id="PTHR43357:SF3">
    <property type="entry name" value="FE(3+)-TRANSPORT SYSTEM PERMEASE PROTEIN FBPB 2"/>
    <property type="match status" value="1"/>
</dbReference>
<feature type="transmembrane region" description="Helical" evidence="8">
    <location>
        <begin position="47"/>
        <end position="68"/>
    </location>
</feature>
<sequence length="435" mass="44336">MALGTVAAYLVARTDLPGRRTLAVLLPLPLAVPSYVAGFTWAAEAPWLAGFPAAFAVLTAVSYPYVLLPVLAALTAADGTTEEVARSLGCSPLRVALTVTWPRARPAATAGGLLVALYVLSDFGAVSLLRFDTLTLGIFTSYRGTFDRTPAYVLGLLLVLLAVAVARGEAHARGRAEAPVSSAAGRPAPRVALGRGGVAATAGLVVVLLVALGVPVASLLRWSALGAASLDVADLVSAALATAGVSLAAAVVTTLLAIGVGVLGARWPGRATRGLEETSYLGHALPGLSVGLAVVALGVTWLRPLYQTTTLLVLAYAVLFLPLAVGAVRSAVQATPPRFEEVARTLGRGPLAALARVTAPRAAPGIAAGATLVFLTVAKELPATLLLRPTGTETLAVRLWSLSSVSRYAAAAPYAAVLVLVAALPVVVLLRGTRR</sequence>
<feature type="domain" description="ABC transmembrane type-1" evidence="9">
    <location>
        <begin position="1"/>
        <end position="167"/>
    </location>
</feature>
<evidence type="ECO:0000256" key="2">
    <source>
        <dbReference type="ARBA" id="ARBA00022448"/>
    </source>
</evidence>
<reference evidence="11" key="1">
    <citation type="journal article" date="2019" name="Int. J. Syst. Evol. Microbiol.">
        <title>The Global Catalogue of Microorganisms (GCM) 10K type strain sequencing project: providing services to taxonomists for standard genome sequencing and annotation.</title>
        <authorList>
            <consortium name="The Broad Institute Genomics Platform"/>
            <consortium name="The Broad Institute Genome Sequencing Center for Infectious Disease"/>
            <person name="Wu L."/>
            <person name="Ma J."/>
        </authorList>
    </citation>
    <scope>NUCLEOTIDE SEQUENCE [LARGE SCALE GENOMIC DNA]</scope>
    <source>
        <strain evidence="11">CGMCC 4.7093</strain>
    </source>
</reference>
<feature type="transmembrane region" description="Helical" evidence="8">
    <location>
        <begin position="314"/>
        <end position="332"/>
    </location>
</feature>
<evidence type="ECO:0000256" key="4">
    <source>
        <dbReference type="ARBA" id="ARBA00022519"/>
    </source>
</evidence>
<dbReference type="CDD" id="cd06261">
    <property type="entry name" value="TM_PBP2"/>
    <property type="match status" value="2"/>
</dbReference>
<dbReference type="EMBL" id="JBHSIV010000025">
    <property type="protein sequence ID" value="MFC5064638.1"/>
    <property type="molecule type" value="Genomic_DNA"/>
</dbReference>
<dbReference type="Proteomes" id="UP001595947">
    <property type="component" value="Unassembled WGS sequence"/>
</dbReference>
<dbReference type="SUPFAM" id="SSF161098">
    <property type="entry name" value="MetI-like"/>
    <property type="match status" value="2"/>
</dbReference>
<feature type="domain" description="ABC transmembrane type-1" evidence="9">
    <location>
        <begin position="239"/>
        <end position="430"/>
    </location>
</feature>
<comment type="similarity">
    <text evidence="8">Belongs to the binding-protein-dependent transport system permease family.</text>
</comment>
<proteinExistence type="inferred from homology"/>
<comment type="caution">
    <text evidence="10">The sequence shown here is derived from an EMBL/GenBank/DDBJ whole genome shotgun (WGS) entry which is preliminary data.</text>
</comment>